<name>A0A1J4T7Z7_9BACT</name>
<reference evidence="2 3" key="1">
    <citation type="journal article" date="2016" name="Environ. Microbiol.">
        <title>Genomic resolution of a cold subsurface aquifer community provides metabolic insights for novel microbes adapted to high CO concentrations.</title>
        <authorList>
            <person name="Probst A.J."/>
            <person name="Castelle C.J."/>
            <person name="Singh A."/>
            <person name="Brown C.T."/>
            <person name="Anantharaman K."/>
            <person name="Sharon I."/>
            <person name="Hug L.A."/>
            <person name="Burstein D."/>
            <person name="Emerson J.B."/>
            <person name="Thomas B.C."/>
            <person name="Banfield J.F."/>
        </authorList>
    </citation>
    <scope>NUCLEOTIDE SEQUENCE [LARGE SCALE GENOMIC DNA]</scope>
    <source>
        <strain evidence="2">CG1_02_41_21</strain>
    </source>
</reference>
<feature type="transmembrane region" description="Helical" evidence="1">
    <location>
        <begin position="57"/>
        <end position="82"/>
    </location>
</feature>
<dbReference type="AlphaFoldDB" id="A0A1J4T7Z7"/>
<sequence length="126" mass="13505">MKKIFQQISILISLVFLLVLPYFVFAAGSSPLDRLHNTGSGASGPYAEADATTMSSIIGMVINAALSLLGIIFVILIVLAGFKWMMAGGNEEDVSKAKDRIQTAIIGLVLTMSAYAIWAFISSYLL</sequence>
<dbReference type="InterPro" id="IPR043993">
    <property type="entry name" value="T4SS_pilin"/>
</dbReference>
<feature type="transmembrane region" description="Helical" evidence="1">
    <location>
        <begin position="103"/>
        <end position="125"/>
    </location>
</feature>
<proteinExistence type="predicted"/>
<dbReference type="Proteomes" id="UP000182860">
    <property type="component" value="Unassembled WGS sequence"/>
</dbReference>
<keyword evidence="1" id="KW-0472">Membrane</keyword>
<evidence type="ECO:0000313" key="2">
    <source>
        <dbReference type="EMBL" id="OIO07624.1"/>
    </source>
</evidence>
<protein>
    <submittedName>
        <fullName evidence="2">Uncharacterized protein</fullName>
    </submittedName>
</protein>
<accession>A0A1J4T7Z7</accession>
<comment type="caution">
    <text evidence="2">The sequence shown here is derived from an EMBL/GenBank/DDBJ whole genome shotgun (WGS) entry which is preliminary data.</text>
</comment>
<keyword evidence="1" id="KW-1133">Transmembrane helix</keyword>
<dbReference type="Pfam" id="PF18895">
    <property type="entry name" value="T4SS_pilin"/>
    <property type="match status" value="1"/>
</dbReference>
<evidence type="ECO:0000313" key="3">
    <source>
        <dbReference type="Proteomes" id="UP000182860"/>
    </source>
</evidence>
<gene>
    <name evidence="2" type="ORF">AUJ35_01720</name>
</gene>
<organism evidence="2 3">
    <name type="scientific">Candidatus Falkowbacteria bacterium CG1_02_41_21</name>
    <dbReference type="NCBI Taxonomy" id="1805147"/>
    <lineage>
        <taxon>Bacteria</taxon>
        <taxon>Candidatus Falkowiibacteriota</taxon>
    </lineage>
</organism>
<evidence type="ECO:0000256" key="1">
    <source>
        <dbReference type="SAM" id="Phobius"/>
    </source>
</evidence>
<dbReference type="EMBL" id="MNUV01000032">
    <property type="protein sequence ID" value="OIO07624.1"/>
    <property type="molecule type" value="Genomic_DNA"/>
</dbReference>
<keyword evidence="1" id="KW-0812">Transmembrane</keyword>